<feature type="region of interest" description="Disordered" evidence="1">
    <location>
        <begin position="307"/>
        <end position="339"/>
    </location>
</feature>
<organism evidence="2 3">
    <name type="scientific">Caligus rogercresseyi</name>
    <name type="common">Sea louse</name>
    <dbReference type="NCBI Taxonomy" id="217165"/>
    <lineage>
        <taxon>Eukaryota</taxon>
        <taxon>Metazoa</taxon>
        <taxon>Ecdysozoa</taxon>
        <taxon>Arthropoda</taxon>
        <taxon>Crustacea</taxon>
        <taxon>Multicrustacea</taxon>
        <taxon>Hexanauplia</taxon>
        <taxon>Copepoda</taxon>
        <taxon>Siphonostomatoida</taxon>
        <taxon>Caligidae</taxon>
        <taxon>Caligus</taxon>
    </lineage>
</organism>
<evidence type="ECO:0000256" key="1">
    <source>
        <dbReference type="SAM" id="MobiDB-lite"/>
    </source>
</evidence>
<gene>
    <name evidence="2" type="ORF">FKW44_014448</name>
</gene>
<feature type="non-terminal residue" evidence="2">
    <location>
        <position position="475"/>
    </location>
</feature>
<feature type="compositionally biased region" description="Polar residues" evidence="1">
    <location>
        <begin position="456"/>
        <end position="466"/>
    </location>
</feature>
<feature type="compositionally biased region" description="Polar residues" evidence="1">
    <location>
        <begin position="36"/>
        <end position="46"/>
    </location>
</feature>
<evidence type="ECO:0000313" key="3">
    <source>
        <dbReference type="Proteomes" id="UP000595437"/>
    </source>
</evidence>
<protein>
    <submittedName>
        <fullName evidence="2">Uncharacterized protein</fullName>
    </submittedName>
</protein>
<proteinExistence type="predicted"/>
<accession>A0A7T8JZX7</accession>
<keyword evidence="3" id="KW-1185">Reference proteome</keyword>
<sequence length="475" mass="53883">MYEEEEPSDRPPDELIPLISSPSVERHTGSAKEDGNASQEKATKCNTETSLSKTYSRVVSSKSNKKLQEERINMNDVFKWETFVMNIEDCNGKAFRQVGLKHFDMYKLALFFGFKEHEIAGANPRLGLGLACFYTKFPVDVRDRLNELKKEKKIELRNGEGIDEEVTIKLKGIDKITVDRKKRLSLTAINTFKRINESKFVEWMQQFGEVVAHYPKKNPVDKEAEVFFPKYKNDWRDGDYIMELIADPSMIPQIVVFQGNIIKLRFAGARMQCQNCFNFGHLKHYCTHKKVRLFEYERSLRSFMSGGLTSGELPKNSDKSDVTIPPNGKESTAEDNALPMEPETVIQGLDCTPEVEVLSVSQQRKTTTLGNGDQVINEEPEDIGLPSEPNTVTEATEKSTENQNCEVSSEGDASEGPNEETTRLEVSVRQPLETELATNSKLPERPRKSHLDISKVLTSRTRSQSTGKRERSVSH</sequence>
<feature type="region of interest" description="Disordered" evidence="1">
    <location>
        <begin position="360"/>
        <end position="475"/>
    </location>
</feature>
<evidence type="ECO:0000313" key="2">
    <source>
        <dbReference type="EMBL" id="QQP40421.1"/>
    </source>
</evidence>
<feature type="compositionally biased region" description="Polar residues" evidence="1">
    <location>
        <begin position="360"/>
        <end position="371"/>
    </location>
</feature>
<feature type="compositionally biased region" description="Basic and acidic residues" evidence="1">
    <location>
        <begin position="24"/>
        <end position="35"/>
    </location>
</feature>
<feature type="compositionally biased region" description="Basic and acidic residues" evidence="1">
    <location>
        <begin position="442"/>
        <end position="453"/>
    </location>
</feature>
<dbReference type="AlphaFoldDB" id="A0A7T8JZX7"/>
<name>A0A7T8JZX7_CALRO</name>
<reference evidence="3" key="1">
    <citation type="submission" date="2021-01" db="EMBL/GenBank/DDBJ databases">
        <title>Caligus Genome Assembly.</title>
        <authorList>
            <person name="Gallardo-Escarate C."/>
        </authorList>
    </citation>
    <scope>NUCLEOTIDE SEQUENCE [LARGE SCALE GENOMIC DNA]</scope>
</reference>
<dbReference type="EMBL" id="CP045898">
    <property type="protein sequence ID" value="QQP40421.1"/>
    <property type="molecule type" value="Genomic_DNA"/>
</dbReference>
<feature type="region of interest" description="Disordered" evidence="1">
    <location>
        <begin position="1"/>
        <end position="46"/>
    </location>
</feature>
<dbReference type="Proteomes" id="UP000595437">
    <property type="component" value="Chromosome 9"/>
</dbReference>